<dbReference type="SUPFAM" id="SSF144232">
    <property type="entry name" value="HIT/MYND zinc finger-like"/>
    <property type="match status" value="1"/>
</dbReference>
<feature type="region of interest" description="Disordered" evidence="5">
    <location>
        <begin position="69"/>
        <end position="108"/>
    </location>
</feature>
<dbReference type="CDD" id="cd21437">
    <property type="entry name" value="zf-HIT_ZNHIT1_like"/>
    <property type="match status" value="1"/>
</dbReference>
<comment type="caution">
    <text evidence="7">The sequence shown here is derived from an EMBL/GenBank/DDBJ whole genome shotgun (WGS) entry which is preliminary data.</text>
</comment>
<proteinExistence type="predicted"/>
<dbReference type="AlphaFoldDB" id="A0A8K1FP01"/>
<dbReference type="PANTHER" id="PTHR13093">
    <property type="entry name" value="ZINC FINGER HIT DOMAIN CONTAINING PROTEIN 1"/>
    <property type="match status" value="1"/>
</dbReference>
<dbReference type="PROSITE" id="PS51083">
    <property type="entry name" value="ZF_HIT"/>
    <property type="match status" value="1"/>
</dbReference>
<dbReference type="Proteomes" id="UP000794436">
    <property type="component" value="Unassembled WGS sequence"/>
</dbReference>
<dbReference type="GO" id="GO:0008270">
    <property type="term" value="F:zinc ion binding"/>
    <property type="evidence" value="ECO:0007669"/>
    <property type="project" value="UniProtKB-UniRule"/>
</dbReference>
<evidence type="ECO:0000256" key="2">
    <source>
        <dbReference type="ARBA" id="ARBA00022771"/>
    </source>
</evidence>
<evidence type="ECO:0000256" key="4">
    <source>
        <dbReference type="PROSITE-ProRule" id="PRU00453"/>
    </source>
</evidence>
<feature type="compositionally biased region" description="Acidic residues" evidence="5">
    <location>
        <begin position="69"/>
        <end position="92"/>
    </location>
</feature>
<dbReference type="EMBL" id="SPLM01000038">
    <property type="protein sequence ID" value="TMW65143.1"/>
    <property type="molecule type" value="Genomic_DNA"/>
</dbReference>
<accession>A0A8K1FP01</accession>
<dbReference type="OrthoDB" id="74807at2759"/>
<organism evidence="7 8">
    <name type="scientific">Pythium oligandrum</name>
    <name type="common">Mycoparasitic fungus</name>
    <dbReference type="NCBI Taxonomy" id="41045"/>
    <lineage>
        <taxon>Eukaryota</taxon>
        <taxon>Sar</taxon>
        <taxon>Stramenopiles</taxon>
        <taxon>Oomycota</taxon>
        <taxon>Peronosporomycetes</taxon>
        <taxon>Pythiales</taxon>
        <taxon>Pythiaceae</taxon>
        <taxon>Pythium</taxon>
    </lineage>
</organism>
<feature type="region of interest" description="Disordered" evidence="5">
    <location>
        <begin position="20"/>
        <end position="39"/>
    </location>
</feature>
<evidence type="ECO:0000256" key="5">
    <source>
        <dbReference type="SAM" id="MobiDB-lite"/>
    </source>
</evidence>
<reference evidence="7" key="1">
    <citation type="submission" date="2019-03" db="EMBL/GenBank/DDBJ databases">
        <title>Long read genome sequence of the mycoparasitic Pythium oligandrum ATCC 38472 isolated from sugarbeet rhizosphere.</title>
        <authorList>
            <person name="Gaulin E."/>
        </authorList>
    </citation>
    <scope>NUCLEOTIDE SEQUENCE</scope>
    <source>
        <strain evidence="7">ATCC 38472_TT</strain>
    </source>
</reference>
<dbReference type="GO" id="GO:0005634">
    <property type="term" value="C:nucleus"/>
    <property type="evidence" value="ECO:0007669"/>
    <property type="project" value="UniProtKB-ARBA"/>
</dbReference>
<keyword evidence="1" id="KW-0479">Metal-binding</keyword>
<evidence type="ECO:0000259" key="6">
    <source>
        <dbReference type="PROSITE" id="PS51083"/>
    </source>
</evidence>
<dbReference type="InterPro" id="IPR007529">
    <property type="entry name" value="Znf_HIT"/>
</dbReference>
<gene>
    <name evidence="7" type="ORF">Poli38472_009310</name>
</gene>
<keyword evidence="8" id="KW-1185">Reference proteome</keyword>
<evidence type="ECO:0000256" key="1">
    <source>
        <dbReference type="ARBA" id="ARBA00022723"/>
    </source>
</evidence>
<dbReference type="InterPro" id="IPR039723">
    <property type="entry name" value="Vps71/ZNHIT1"/>
</dbReference>
<feature type="domain" description="HIT-type" evidence="6">
    <location>
        <begin position="153"/>
        <end position="185"/>
    </location>
</feature>
<name>A0A8K1FP01_PYTOL</name>
<keyword evidence="2 4" id="KW-0863">Zinc-finger</keyword>
<evidence type="ECO:0000313" key="7">
    <source>
        <dbReference type="EMBL" id="TMW65143.1"/>
    </source>
</evidence>
<sequence>MGKAYDGKKKWTETILQTTAATASDARRNAKKKRFSGRTVKLSKAMKHVDEETRAIVRNARLDALEADNYGEDEALGEGDDGQDDLYVDDENAPTTQSAKKDRKPRAVTKAKRWKVKSLAQLVYEEHGTGDGTHPSYVSVAAAPSTQPARKFCVVCGYVAPYACRRCGSRYCRVKCGDQHQESGCLKFGL</sequence>
<protein>
    <recommendedName>
        <fullName evidence="6">HIT-type domain-containing protein</fullName>
    </recommendedName>
</protein>
<keyword evidence="3" id="KW-0862">Zinc</keyword>
<dbReference type="Pfam" id="PF04438">
    <property type="entry name" value="zf-HIT"/>
    <property type="match status" value="1"/>
</dbReference>
<dbReference type="GO" id="GO:0006338">
    <property type="term" value="P:chromatin remodeling"/>
    <property type="evidence" value="ECO:0007669"/>
    <property type="project" value="InterPro"/>
</dbReference>
<evidence type="ECO:0000256" key="3">
    <source>
        <dbReference type="ARBA" id="ARBA00022833"/>
    </source>
</evidence>
<evidence type="ECO:0000313" key="8">
    <source>
        <dbReference type="Proteomes" id="UP000794436"/>
    </source>
</evidence>